<reference evidence="1 2" key="1">
    <citation type="submission" date="2014-04" db="EMBL/GenBank/DDBJ databases">
        <authorList>
            <consortium name="DOE Joint Genome Institute"/>
            <person name="Kuo A."/>
            <person name="Kohler A."/>
            <person name="Jargeat P."/>
            <person name="Nagy L.G."/>
            <person name="Floudas D."/>
            <person name="Copeland A."/>
            <person name="Barry K.W."/>
            <person name="Cichocki N."/>
            <person name="Veneault-Fourrey C."/>
            <person name="LaButti K."/>
            <person name="Lindquist E.A."/>
            <person name="Lipzen A."/>
            <person name="Lundell T."/>
            <person name="Morin E."/>
            <person name="Murat C."/>
            <person name="Sun H."/>
            <person name="Tunlid A."/>
            <person name="Henrissat B."/>
            <person name="Grigoriev I.V."/>
            <person name="Hibbett D.S."/>
            <person name="Martin F."/>
            <person name="Nordberg H.P."/>
            <person name="Cantor M.N."/>
            <person name="Hua S.X."/>
        </authorList>
    </citation>
    <scope>NUCLEOTIDE SEQUENCE [LARGE SCALE GENOMIC DNA]</scope>
    <source>
        <strain evidence="1 2">Ve08.2h10</strain>
    </source>
</reference>
<dbReference type="AlphaFoldDB" id="A0A0D0BS65"/>
<organism evidence="1 2">
    <name type="scientific">Paxillus rubicundulus Ve08.2h10</name>
    <dbReference type="NCBI Taxonomy" id="930991"/>
    <lineage>
        <taxon>Eukaryota</taxon>
        <taxon>Fungi</taxon>
        <taxon>Dikarya</taxon>
        <taxon>Basidiomycota</taxon>
        <taxon>Agaricomycotina</taxon>
        <taxon>Agaricomycetes</taxon>
        <taxon>Agaricomycetidae</taxon>
        <taxon>Boletales</taxon>
        <taxon>Paxilineae</taxon>
        <taxon>Paxillaceae</taxon>
        <taxon>Paxillus</taxon>
    </lineage>
</organism>
<keyword evidence="2" id="KW-1185">Reference proteome</keyword>
<gene>
    <name evidence="1" type="ORF">PAXRUDRAFT_20001</name>
</gene>
<dbReference type="EMBL" id="KN828973">
    <property type="protein sequence ID" value="KIK74312.1"/>
    <property type="molecule type" value="Genomic_DNA"/>
</dbReference>
<protein>
    <submittedName>
        <fullName evidence="1">Uncharacterized protein</fullName>
    </submittedName>
</protein>
<accession>A0A0D0BS65</accession>
<dbReference type="HOGENOM" id="CLU_3051004_0_0_1"/>
<reference evidence="2" key="2">
    <citation type="submission" date="2015-01" db="EMBL/GenBank/DDBJ databases">
        <title>Evolutionary Origins and Diversification of the Mycorrhizal Mutualists.</title>
        <authorList>
            <consortium name="DOE Joint Genome Institute"/>
            <consortium name="Mycorrhizal Genomics Consortium"/>
            <person name="Kohler A."/>
            <person name="Kuo A."/>
            <person name="Nagy L.G."/>
            <person name="Floudas D."/>
            <person name="Copeland A."/>
            <person name="Barry K.W."/>
            <person name="Cichocki N."/>
            <person name="Veneault-Fourrey C."/>
            <person name="LaButti K."/>
            <person name="Lindquist E.A."/>
            <person name="Lipzen A."/>
            <person name="Lundell T."/>
            <person name="Morin E."/>
            <person name="Murat C."/>
            <person name="Riley R."/>
            <person name="Ohm R."/>
            <person name="Sun H."/>
            <person name="Tunlid A."/>
            <person name="Henrissat B."/>
            <person name="Grigoriev I.V."/>
            <person name="Hibbett D.S."/>
            <person name="Martin F."/>
        </authorList>
    </citation>
    <scope>NUCLEOTIDE SEQUENCE [LARGE SCALE GENOMIC DNA]</scope>
    <source>
        <strain evidence="2">Ve08.2h10</strain>
    </source>
</reference>
<sequence>MSTSVINTIKDSELTFNTVETQITSEEAHLNYSGSLDSALKVSNKSSTFWTQLQ</sequence>
<dbReference type="Proteomes" id="UP000054538">
    <property type="component" value="Unassembled WGS sequence"/>
</dbReference>
<dbReference type="InParanoid" id="A0A0D0BS65"/>
<evidence type="ECO:0000313" key="1">
    <source>
        <dbReference type="EMBL" id="KIK74312.1"/>
    </source>
</evidence>
<proteinExistence type="predicted"/>
<name>A0A0D0BS65_9AGAM</name>
<evidence type="ECO:0000313" key="2">
    <source>
        <dbReference type="Proteomes" id="UP000054538"/>
    </source>
</evidence>